<dbReference type="EMBL" id="KN716165">
    <property type="protein sequence ID" value="KJH52409.1"/>
    <property type="molecule type" value="Genomic_DNA"/>
</dbReference>
<evidence type="ECO:0008006" key="4">
    <source>
        <dbReference type="Google" id="ProtNLM"/>
    </source>
</evidence>
<dbReference type="Proteomes" id="UP000053766">
    <property type="component" value="Unassembled WGS sequence"/>
</dbReference>
<reference evidence="2 3" key="1">
    <citation type="submission" date="2013-11" db="EMBL/GenBank/DDBJ databases">
        <title>Draft genome of the bovine lungworm Dictyocaulus viviparus.</title>
        <authorList>
            <person name="Mitreva M."/>
        </authorList>
    </citation>
    <scope>NUCLEOTIDE SEQUENCE [LARGE SCALE GENOMIC DNA]</scope>
    <source>
        <strain evidence="2 3">HannoverDv2000</strain>
    </source>
</reference>
<dbReference type="AlphaFoldDB" id="A0A0D8Y8U8"/>
<gene>
    <name evidence="2" type="ORF">DICVIV_01386</name>
</gene>
<accession>A0A0D8Y8U8</accession>
<evidence type="ECO:0000313" key="3">
    <source>
        <dbReference type="Proteomes" id="UP000053766"/>
    </source>
</evidence>
<evidence type="ECO:0000313" key="2">
    <source>
        <dbReference type="EMBL" id="KJH52409.1"/>
    </source>
</evidence>
<sequence>MRFESISLPLLLVALINASNFNENCKDTLYRGRLIIEKNVPLLVQEESIRRHRRLQTLENEKFTSEVVPHESFNWTNNMVQPDTQSVTTPPPCPSPNRTIFTTIAPTVFQSTTQSTEYMFKTEEICNQPPIKDLNSITEDQLYGFISTLAVIHPGPFCSLCDRFMSELRERIFVIHPLFTEDEQYITRLLYSHIPSSKAFCSTIAPGCYEDYEKRVRNFTEAVICLECSACMTIGKIIQHRFLLDKEMMKKVLQFLRSSLFHNTCAELCEVWQPLNLTLFPHGFTYEGCMNFFTNNFQTVVDIATVILRPERFCSLELQWCELNETPNMLHCLRELCVEFLHNTPQARWLCSLIPDTPSLADRFLNIHQTKRYKTRRSYHDEYRNKDDSWHEEL</sequence>
<organism evidence="2 3">
    <name type="scientific">Dictyocaulus viviparus</name>
    <name type="common">Bovine lungworm</name>
    <dbReference type="NCBI Taxonomy" id="29172"/>
    <lineage>
        <taxon>Eukaryota</taxon>
        <taxon>Metazoa</taxon>
        <taxon>Ecdysozoa</taxon>
        <taxon>Nematoda</taxon>
        <taxon>Chromadorea</taxon>
        <taxon>Rhabditida</taxon>
        <taxon>Rhabditina</taxon>
        <taxon>Rhabditomorpha</taxon>
        <taxon>Strongyloidea</taxon>
        <taxon>Metastrongylidae</taxon>
        <taxon>Dictyocaulus</taxon>
    </lineage>
</organism>
<dbReference type="OrthoDB" id="5797053at2759"/>
<keyword evidence="1" id="KW-0732">Signal</keyword>
<keyword evidence="3" id="KW-1185">Reference proteome</keyword>
<feature type="signal peptide" evidence="1">
    <location>
        <begin position="1"/>
        <end position="18"/>
    </location>
</feature>
<protein>
    <recommendedName>
        <fullName evidence="4">Saposin B-type domain-containing protein</fullName>
    </recommendedName>
</protein>
<proteinExistence type="predicted"/>
<evidence type="ECO:0000256" key="1">
    <source>
        <dbReference type="SAM" id="SignalP"/>
    </source>
</evidence>
<reference evidence="3" key="2">
    <citation type="journal article" date="2016" name="Sci. Rep.">
        <title>Dictyocaulus viviparus genome, variome and transcriptome elucidate lungworm biology and support future intervention.</title>
        <authorList>
            <person name="McNulty S.N."/>
            <person name="Strube C."/>
            <person name="Rosa B.A."/>
            <person name="Martin J.C."/>
            <person name="Tyagi R."/>
            <person name="Choi Y.J."/>
            <person name="Wang Q."/>
            <person name="Hallsworth Pepin K."/>
            <person name="Zhang X."/>
            <person name="Ozersky P."/>
            <person name="Wilson R.K."/>
            <person name="Sternberg P.W."/>
            <person name="Gasser R.B."/>
            <person name="Mitreva M."/>
        </authorList>
    </citation>
    <scope>NUCLEOTIDE SEQUENCE [LARGE SCALE GENOMIC DNA]</scope>
    <source>
        <strain evidence="3">HannoverDv2000</strain>
    </source>
</reference>
<name>A0A0D8Y8U8_DICVI</name>
<feature type="chain" id="PRO_5002336436" description="Saposin B-type domain-containing protein" evidence="1">
    <location>
        <begin position="19"/>
        <end position="394"/>
    </location>
</feature>